<protein>
    <recommendedName>
        <fullName evidence="1">DUF4007 domain-containing protein</fullName>
    </recommendedName>
</protein>
<gene>
    <name evidence="2" type="ORF">CJ255_09540</name>
</gene>
<dbReference type="OrthoDB" id="148338at2"/>
<dbReference type="Pfam" id="PF13182">
    <property type="entry name" value="DUF4007"/>
    <property type="match status" value="1"/>
</dbReference>
<accession>A0A2A6RK72</accession>
<evidence type="ECO:0000313" key="3">
    <source>
        <dbReference type="Proteomes" id="UP000220527"/>
    </source>
</evidence>
<dbReference type="EMBL" id="NQWI01000034">
    <property type="protein sequence ID" value="PDW03279.1"/>
    <property type="molecule type" value="Genomic_DNA"/>
</dbReference>
<sequence>MANCETCLRRTMRTLCFNQKFPLDRELMKGLLQCIKAGEASSKASIGAYLGINPYKIEGLRGWFCKLGLGSFNRQGYYLSEFGALAAEYDPDLVRPGTLWLLHYFLVSEHDERAEVWYRCFNEFVFPGKSFTPEELREYVERVLPEQPENRDAVKEDAKALVKTYTNTNGLGELAMLSKQPQRRFRAALAKLPENLIAAYALFDTWQRRYPGLDTIRLSQIADEPEFLGRVFVATPSQVRDMVLHLQAVGLLSFADTQHEPVTRRYHEPVVTLLQRYYAPADGASGT</sequence>
<name>A0A2A6RK72_9CHLR</name>
<proteinExistence type="predicted"/>
<reference evidence="3" key="1">
    <citation type="submission" date="2017-08" db="EMBL/GenBank/DDBJ databases">
        <authorList>
            <person name="Grouzdev D.S."/>
            <person name="Gaisin V.A."/>
            <person name="Rysina M.S."/>
            <person name="Gorlenko V.M."/>
        </authorList>
    </citation>
    <scope>NUCLEOTIDE SEQUENCE [LARGE SCALE GENOMIC DNA]</scope>
    <source>
        <strain evidence="3">Kir15-3F</strain>
    </source>
</reference>
<keyword evidence="3" id="KW-1185">Reference proteome</keyword>
<evidence type="ECO:0000259" key="1">
    <source>
        <dbReference type="Pfam" id="PF13182"/>
    </source>
</evidence>
<dbReference type="Proteomes" id="UP000220527">
    <property type="component" value="Unassembled WGS sequence"/>
</dbReference>
<feature type="domain" description="DUF4007" evidence="1">
    <location>
        <begin position="56"/>
        <end position="258"/>
    </location>
</feature>
<dbReference type="AlphaFoldDB" id="A0A2A6RK72"/>
<dbReference type="InterPro" id="IPR025248">
    <property type="entry name" value="DUF4007"/>
</dbReference>
<comment type="caution">
    <text evidence="2">The sequence shown here is derived from an EMBL/GenBank/DDBJ whole genome shotgun (WGS) entry which is preliminary data.</text>
</comment>
<organism evidence="2 3">
    <name type="scientific">Candidatus Viridilinea mediisalina</name>
    <dbReference type="NCBI Taxonomy" id="2024553"/>
    <lineage>
        <taxon>Bacteria</taxon>
        <taxon>Bacillati</taxon>
        <taxon>Chloroflexota</taxon>
        <taxon>Chloroflexia</taxon>
        <taxon>Chloroflexales</taxon>
        <taxon>Chloroflexineae</taxon>
        <taxon>Oscillochloridaceae</taxon>
        <taxon>Candidatus Viridilinea</taxon>
    </lineage>
</organism>
<evidence type="ECO:0000313" key="2">
    <source>
        <dbReference type="EMBL" id="PDW03279.1"/>
    </source>
</evidence>